<evidence type="ECO:0000256" key="2">
    <source>
        <dbReference type="ARBA" id="ARBA00023157"/>
    </source>
</evidence>
<keyword evidence="2" id="KW-1015">Disulfide bond</keyword>
<evidence type="ECO:0000313" key="6">
    <source>
        <dbReference type="RefSeq" id="XP_033533203.1"/>
    </source>
</evidence>
<dbReference type="CDD" id="cd02947">
    <property type="entry name" value="TRX_family"/>
    <property type="match status" value="1"/>
</dbReference>
<name>A0A6G1G0R4_9PEZI</name>
<dbReference type="OrthoDB" id="19690at2759"/>
<reference evidence="6" key="2">
    <citation type="submission" date="2020-04" db="EMBL/GenBank/DDBJ databases">
        <authorList>
            <consortium name="NCBI Genome Project"/>
        </authorList>
    </citation>
    <scope>NUCLEOTIDE SEQUENCE</scope>
    <source>
        <strain evidence="6">CBS 781.70</strain>
    </source>
</reference>
<accession>A0A6G1G0R4</accession>
<dbReference type="PROSITE" id="PS51352">
    <property type="entry name" value="THIOREDOXIN_2"/>
    <property type="match status" value="1"/>
</dbReference>
<dbReference type="Gene3D" id="3.40.30.10">
    <property type="entry name" value="Glutaredoxin"/>
    <property type="match status" value="1"/>
</dbReference>
<organism evidence="4">
    <name type="scientific">Eremomyces bilateralis CBS 781.70</name>
    <dbReference type="NCBI Taxonomy" id="1392243"/>
    <lineage>
        <taxon>Eukaryota</taxon>
        <taxon>Fungi</taxon>
        <taxon>Dikarya</taxon>
        <taxon>Ascomycota</taxon>
        <taxon>Pezizomycotina</taxon>
        <taxon>Dothideomycetes</taxon>
        <taxon>Dothideomycetes incertae sedis</taxon>
        <taxon>Eremomycetales</taxon>
        <taxon>Eremomycetaceae</taxon>
        <taxon>Eremomyces</taxon>
    </lineage>
</organism>
<dbReference type="AlphaFoldDB" id="A0A6G1G0R4"/>
<evidence type="ECO:0000259" key="3">
    <source>
        <dbReference type="PROSITE" id="PS51352"/>
    </source>
</evidence>
<reference evidence="6" key="3">
    <citation type="submission" date="2025-04" db="UniProtKB">
        <authorList>
            <consortium name="RefSeq"/>
        </authorList>
    </citation>
    <scope>IDENTIFICATION</scope>
    <source>
        <strain evidence="6">CBS 781.70</strain>
    </source>
</reference>
<dbReference type="PANTHER" id="PTHR46115">
    <property type="entry name" value="THIOREDOXIN-LIKE PROTEIN 1"/>
    <property type="match status" value="1"/>
</dbReference>
<evidence type="ECO:0000313" key="5">
    <source>
        <dbReference type="Proteomes" id="UP000504638"/>
    </source>
</evidence>
<evidence type="ECO:0000313" key="4">
    <source>
        <dbReference type="EMBL" id="KAF1811572.1"/>
    </source>
</evidence>
<dbReference type="InterPro" id="IPR036249">
    <property type="entry name" value="Thioredoxin-like_sf"/>
</dbReference>
<comment type="similarity">
    <text evidence="1">Belongs to the thioredoxin family.</text>
</comment>
<dbReference type="FunFam" id="3.40.30.10:FF:000245">
    <property type="entry name" value="Thioredoxin"/>
    <property type="match status" value="1"/>
</dbReference>
<reference evidence="4 6" key="1">
    <citation type="submission" date="2020-01" db="EMBL/GenBank/DDBJ databases">
        <authorList>
            <consortium name="DOE Joint Genome Institute"/>
            <person name="Haridas S."/>
            <person name="Albert R."/>
            <person name="Binder M."/>
            <person name="Bloem J."/>
            <person name="Labutti K."/>
            <person name="Salamov A."/>
            <person name="Andreopoulos B."/>
            <person name="Baker S.E."/>
            <person name="Barry K."/>
            <person name="Bills G."/>
            <person name="Bluhm B.H."/>
            <person name="Cannon C."/>
            <person name="Castanera R."/>
            <person name="Culley D.E."/>
            <person name="Daum C."/>
            <person name="Ezra D."/>
            <person name="Gonzalez J.B."/>
            <person name="Henrissat B."/>
            <person name="Kuo A."/>
            <person name="Liang C."/>
            <person name="Lipzen A."/>
            <person name="Lutzoni F."/>
            <person name="Magnuson J."/>
            <person name="Mondo S."/>
            <person name="Nolan M."/>
            <person name="Ohm R."/>
            <person name="Pangilinan J."/>
            <person name="Park H.-J."/>
            <person name="Ramirez L."/>
            <person name="Alfaro M."/>
            <person name="Sun H."/>
            <person name="Tritt A."/>
            <person name="Yoshinaga Y."/>
            <person name="Zwiers L.-H."/>
            <person name="Turgeon B.G."/>
            <person name="Goodwin S.B."/>
            <person name="Spatafora J.W."/>
            <person name="Crous P.W."/>
            <person name="Grigoriev I.V."/>
        </authorList>
    </citation>
    <scope>NUCLEOTIDE SEQUENCE</scope>
    <source>
        <strain evidence="4 6">CBS 781.70</strain>
    </source>
</reference>
<dbReference type="InterPro" id="IPR017937">
    <property type="entry name" value="Thioredoxin_CS"/>
</dbReference>
<sequence>MPSPSITAVTSLSQFQTILSGSTYVVADFFATWCGPCKVIAPVFEQLATQEGKKGNLAFVKVDVDQCQEIAQKYGVSAMPTFLVFRNSTVTQTIRGADAAALRAAVRAAAQSAGKASGAAFTSKGHVLGSGSTTRPATRSSIGGSLTGLLPGGGLIDTVVRFVALYVTSLFSFDSYRAAELSPFALRSEGGRSVNTLYGRR</sequence>
<dbReference type="SUPFAM" id="SSF52833">
    <property type="entry name" value="Thioredoxin-like"/>
    <property type="match status" value="1"/>
</dbReference>
<dbReference type="PRINTS" id="PR00421">
    <property type="entry name" value="THIOREDOXIN"/>
</dbReference>
<dbReference type="EMBL" id="ML975161">
    <property type="protein sequence ID" value="KAF1811572.1"/>
    <property type="molecule type" value="Genomic_DNA"/>
</dbReference>
<dbReference type="GeneID" id="54417071"/>
<feature type="domain" description="Thioredoxin" evidence="3">
    <location>
        <begin position="1"/>
        <end position="111"/>
    </location>
</feature>
<evidence type="ECO:0000256" key="1">
    <source>
        <dbReference type="ARBA" id="ARBA00008987"/>
    </source>
</evidence>
<dbReference type="PROSITE" id="PS00194">
    <property type="entry name" value="THIOREDOXIN_1"/>
    <property type="match status" value="1"/>
</dbReference>
<dbReference type="Pfam" id="PF00085">
    <property type="entry name" value="Thioredoxin"/>
    <property type="match status" value="1"/>
</dbReference>
<dbReference type="RefSeq" id="XP_033533203.1">
    <property type="nucleotide sequence ID" value="XM_033676501.1"/>
</dbReference>
<gene>
    <name evidence="4 6" type="ORF">P152DRAFT_399073</name>
</gene>
<dbReference type="Proteomes" id="UP000504638">
    <property type="component" value="Unplaced"/>
</dbReference>
<keyword evidence="5" id="KW-1185">Reference proteome</keyword>
<dbReference type="InterPro" id="IPR013766">
    <property type="entry name" value="Thioredoxin_domain"/>
</dbReference>
<protein>
    <submittedName>
        <fullName evidence="4 6">Thioredoxin-domain-containing protein</fullName>
    </submittedName>
</protein>
<proteinExistence type="inferred from homology"/>